<organism evidence="1 2">
    <name type="scientific">candidate division WWE3 bacterium CG23_combo_of_CG06-09_8_20_14_all_40_14</name>
    <dbReference type="NCBI Taxonomy" id="1975095"/>
    <lineage>
        <taxon>Bacteria</taxon>
        <taxon>Katanobacteria</taxon>
    </lineage>
</organism>
<comment type="caution">
    <text evidence="1">The sequence shown here is derived from an EMBL/GenBank/DDBJ whole genome shotgun (WGS) entry which is preliminary data.</text>
</comment>
<proteinExistence type="predicted"/>
<name>A0A2G9XBK6_UNCKA</name>
<accession>A0A2G9XBK6</accession>
<evidence type="ECO:0000313" key="1">
    <source>
        <dbReference type="EMBL" id="PIP04368.1"/>
    </source>
</evidence>
<dbReference type="EMBL" id="PCQY01000033">
    <property type="protein sequence ID" value="PIP04368.1"/>
    <property type="molecule type" value="Genomic_DNA"/>
</dbReference>
<gene>
    <name evidence="1" type="ORF">COX53_02880</name>
</gene>
<sequence length="64" mass="7114">MMDIETYNIITSVVETYAMLVGEKGEISPREHHLISGLIDVGQSEDSANLRGQVVLHLVQFLTD</sequence>
<reference evidence="1 2" key="1">
    <citation type="submission" date="2017-09" db="EMBL/GenBank/DDBJ databases">
        <title>Depth-based differentiation of microbial function through sediment-hosted aquifers and enrichment of novel symbionts in the deep terrestrial subsurface.</title>
        <authorList>
            <person name="Probst A.J."/>
            <person name="Ladd B."/>
            <person name="Jarett J.K."/>
            <person name="Geller-Mcgrath D.E."/>
            <person name="Sieber C.M."/>
            <person name="Emerson J.B."/>
            <person name="Anantharaman K."/>
            <person name="Thomas B.C."/>
            <person name="Malmstrom R."/>
            <person name="Stieglmeier M."/>
            <person name="Klingl A."/>
            <person name="Woyke T."/>
            <person name="Ryan C.M."/>
            <person name="Banfield J.F."/>
        </authorList>
    </citation>
    <scope>NUCLEOTIDE SEQUENCE [LARGE SCALE GENOMIC DNA]</scope>
    <source>
        <strain evidence="1">CG23_combo_of_CG06-09_8_20_14_all_40_14</strain>
    </source>
</reference>
<evidence type="ECO:0000313" key="2">
    <source>
        <dbReference type="Proteomes" id="UP000231388"/>
    </source>
</evidence>
<dbReference type="Proteomes" id="UP000231388">
    <property type="component" value="Unassembled WGS sequence"/>
</dbReference>
<dbReference type="AlphaFoldDB" id="A0A2G9XBK6"/>
<protein>
    <submittedName>
        <fullName evidence="1">Uncharacterized protein</fullName>
    </submittedName>
</protein>